<dbReference type="AlphaFoldDB" id="A0AAV4VGW9"/>
<sequence length="162" mass="18515">MSCVHPSRFRITFGTDHSRPKVTRGQPSGSGWFRKFVIFHHFFVIHLKVSGQSFPQSHDENTTYALFGMTVQITHPWQNKISASRNTEGCIIKISQKMTAAGFISENYEPDFQRSKLTFNTCLDCSSNSRYTFALFVRMPYGLLTGIVPANFKRPYGKYNSV</sequence>
<accession>A0AAV4VGW9</accession>
<name>A0AAV4VGW9_CAEEX</name>
<protein>
    <submittedName>
        <fullName evidence="1">Uncharacterized protein</fullName>
    </submittedName>
</protein>
<dbReference type="EMBL" id="BPLR01014443">
    <property type="protein sequence ID" value="GIY68793.1"/>
    <property type="molecule type" value="Genomic_DNA"/>
</dbReference>
<keyword evidence="2" id="KW-1185">Reference proteome</keyword>
<gene>
    <name evidence="1" type="ORF">CEXT_95491</name>
</gene>
<evidence type="ECO:0000313" key="2">
    <source>
        <dbReference type="Proteomes" id="UP001054945"/>
    </source>
</evidence>
<reference evidence="1 2" key="1">
    <citation type="submission" date="2021-06" db="EMBL/GenBank/DDBJ databases">
        <title>Caerostris extrusa draft genome.</title>
        <authorList>
            <person name="Kono N."/>
            <person name="Arakawa K."/>
        </authorList>
    </citation>
    <scope>NUCLEOTIDE SEQUENCE [LARGE SCALE GENOMIC DNA]</scope>
</reference>
<comment type="caution">
    <text evidence="1">The sequence shown here is derived from an EMBL/GenBank/DDBJ whole genome shotgun (WGS) entry which is preliminary data.</text>
</comment>
<organism evidence="1 2">
    <name type="scientific">Caerostris extrusa</name>
    <name type="common">Bark spider</name>
    <name type="synonym">Caerostris bankana</name>
    <dbReference type="NCBI Taxonomy" id="172846"/>
    <lineage>
        <taxon>Eukaryota</taxon>
        <taxon>Metazoa</taxon>
        <taxon>Ecdysozoa</taxon>
        <taxon>Arthropoda</taxon>
        <taxon>Chelicerata</taxon>
        <taxon>Arachnida</taxon>
        <taxon>Araneae</taxon>
        <taxon>Araneomorphae</taxon>
        <taxon>Entelegynae</taxon>
        <taxon>Araneoidea</taxon>
        <taxon>Araneidae</taxon>
        <taxon>Caerostris</taxon>
    </lineage>
</organism>
<evidence type="ECO:0000313" key="1">
    <source>
        <dbReference type="EMBL" id="GIY68793.1"/>
    </source>
</evidence>
<proteinExistence type="predicted"/>
<dbReference type="Proteomes" id="UP001054945">
    <property type="component" value="Unassembled WGS sequence"/>
</dbReference>